<sequence>MSRPLYLIDTHVLLWALADDPRLSTSQRTILQRGEGLIVSSATIWEIVIKRGLGKLRLDGDIVDTVKMHNIPFLPVNEQHAARTERLGDHHCDPFDRLLIAQAQVENLAILTSDPAFAQYDVKVV</sequence>
<dbReference type="OrthoDB" id="9798990at2"/>
<dbReference type="InterPro" id="IPR002716">
    <property type="entry name" value="PIN_dom"/>
</dbReference>
<dbReference type="Pfam" id="PF01850">
    <property type="entry name" value="PIN"/>
    <property type="match status" value="1"/>
</dbReference>
<dbReference type="CDD" id="cd09872">
    <property type="entry name" value="PIN_Sll0205-like"/>
    <property type="match status" value="1"/>
</dbReference>
<proteinExistence type="predicted"/>
<dbReference type="SUPFAM" id="SSF88723">
    <property type="entry name" value="PIN domain-like"/>
    <property type="match status" value="1"/>
</dbReference>
<organism evidence="2 3">
    <name type="scientific">Phyllobacterium brassicacearum</name>
    <dbReference type="NCBI Taxonomy" id="314235"/>
    <lineage>
        <taxon>Bacteria</taxon>
        <taxon>Pseudomonadati</taxon>
        <taxon>Pseudomonadota</taxon>
        <taxon>Alphaproteobacteria</taxon>
        <taxon>Hyphomicrobiales</taxon>
        <taxon>Phyllobacteriaceae</taxon>
        <taxon>Phyllobacterium</taxon>
    </lineage>
</organism>
<dbReference type="InterPro" id="IPR029060">
    <property type="entry name" value="PIN-like_dom_sf"/>
</dbReference>
<evidence type="ECO:0000259" key="1">
    <source>
        <dbReference type="Pfam" id="PF01850"/>
    </source>
</evidence>
<dbReference type="PANTHER" id="PTHR36173:SF2">
    <property type="entry name" value="RIBONUCLEASE VAPC16"/>
    <property type="match status" value="1"/>
</dbReference>
<name>A0A2P7BEC0_9HYPH</name>
<accession>A0A2P7BEC0</accession>
<gene>
    <name evidence="2" type="ORF">CU102_21490</name>
</gene>
<dbReference type="RefSeq" id="WP_106713140.1">
    <property type="nucleotide sequence ID" value="NZ_PGGO01000019.1"/>
</dbReference>
<reference evidence="3" key="1">
    <citation type="submission" date="2017-11" db="EMBL/GenBank/DDBJ databases">
        <authorList>
            <person name="Kuznetsova I."/>
            <person name="Sazanova A."/>
            <person name="Chirak E."/>
            <person name="Safronova V."/>
            <person name="Willems A."/>
        </authorList>
    </citation>
    <scope>NUCLEOTIDE SEQUENCE [LARGE SCALE GENOMIC DNA]</scope>
    <source>
        <strain evidence="3">STM 196</strain>
    </source>
</reference>
<comment type="caution">
    <text evidence="2">The sequence shown here is derived from an EMBL/GenBank/DDBJ whole genome shotgun (WGS) entry which is preliminary data.</text>
</comment>
<keyword evidence="3" id="KW-1185">Reference proteome</keyword>
<evidence type="ECO:0000313" key="2">
    <source>
        <dbReference type="EMBL" id="PSH64811.1"/>
    </source>
</evidence>
<dbReference type="InterPro" id="IPR052919">
    <property type="entry name" value="TA_system_RNase"/>
</dbReference>
<dbReference type="Proteomes" id="UP000241444">
    <property type="component" value="Unassembled WGS sequence"/>
</dbReference>
<feature type="domain" description="PIN" evidence="1">
    <location>
        <begin position="6"/>
        <end position="122"/>
    </location>
</feature>
<dbReference type="PANTHER" id="PTHR36173">
    <property type="entry name" value="RIBONUCLEASE VAPC16-RELATED"/>
    <property type="match status" value="1"/>
</dbReference>
<dbReference type="EMBL" id="PGGO01000019">
    <property type="protein sequence ID" value="PSH64811.1"/>
    <property type="molecule type" value="Genomic_DNA"/>
</dbReference>
<dbReference type="InterPro" id="IPR041705">
    <property type="entry name" value="PIN_Sll0205"/>
</dbReference>
<dbReference type="Gene3D" id="3.40.50.1010">
    <property type="entry name" value="5'-nuclease"/>
    <property type="match status" value="1"/>
</dbReference>
<protein>
    <submittedName>
        <fullName evidence="2">PIN domain nuclease</fullName>
    </submittedName>
</protein>
<dbReference type="AlphaFoldDB" id="A0A2P7BEC0"/>
<evidence type="ECO:0000313" key="3">
    <source>
        <dbReference type="Proteomes" id="UP000241444"/>
    </source>
</evidence>